<reference evidence="1 2" key="1">
    <citation type="submission" date="2024-06" db="EMBL/GenBank/DDBJ databases">
        <title>Genomic Encyclopedia of Type Strains, Phase IV (KMG-IV): sequencing the most valuable type-strain genomes for metagenomic binning, comparative biology and taxonomic classification.</title>
        <authorList>
            <person name="Goeker M."/>
        </authorList>
    </citation>
    <scope>NUCLEOTIDE SEQUENCE [LARGE SCALE GENOMIC DNA]</scope>
    <source>
        <strain evidence="1 2">DSM 17809</strain>
    </source>
</reference>
<comment type="caution">
    <text evidence="1">The sequence shown here is derived from an EMBL/GenBank/DDBJ whole genome shotgun (WGS) entry which is preliminary data.</text>
</comment>
<accession>A0ABV2EMM3</accession>
<protein>
    <recommendedName>
        <fullName evidence="3">DUF1444 domain-containing protein</fullName>
    </recommendedName>
</protein>
<gene>
    <name evidence="1" type="ORF">ABID41_003448</name>
</gene>
<dbReference type="RefSeq" id="WP_354298252.1">
    <property type="nucleotide sequence ID" value="NZ_JBEPLU010000003.1"/>
</dbReference>
<organism evidence="1 2">
    <name type="scientific">Phenylobacterium koreense</name>
    <dbReference type="NCBI Taxonomy" id="266125"/>
    <lineage>
        <taxon>Bacteria</taxon>
        <taxon>Pseudomonadati</taxon>
        <taxon>Pseudomonadota</taxon>
        <taxon>Alphaproteobacteria</taxon>
        <taxon>Caulobacterales</taxon>
        <taxon>Caulobacteraceae</taxon>
        <taxon>Phenylobacterium</taxon>
    </lineage>
</organism>
<evidence type="ECO:0000313" key="2">
    <source>
        <dbReference type="Proteomes" id="UP001549110"/>
    </source>
</evidence>
<name>A0ABV2EMM3_9CAUL</name>
<dbReference type="EMBL" id="JBEPLU010000003">
    <property type="protein sequence ID" value="MET3528309.1"/>
    <property type="molecule type" value="Genomic_DNA"/>
</dbReference>
<keyword evidence="2" id="KW-1185">Reference proteome</keyword>
<evidence type="ECO:0008006" key="3">
    <source>
        <dbReference type="Google" id="ProtNLM"/>
    </source>
</evidence>
<dbReference type="Proteomes" id="UP001549110">
    <property type="component" value="Unassembled WGS sequence"/>
</dbReference>
<evidence type="ECO:0000313" key="1">
    <source>
        <dbReference type="EMBL" id="MET3528309.1"/>
    </source>
</evidence>
<proteinExistence type="predicted"/>
<sequence>MGLLDLFGGGRKRFAKQVFEGVRGQGWPHPLDYDEKRFRFDLGILGGVDLEPLFQHWSDARGAARQTAIDHAVSFVLEAGADPSWEACKDLLVPLVRAAAPAQLAACYEPSKAGAWRPLTEHLVIRVGIDRPHSLAGVEPDRLADWGRSFPEVLEAALANLRQREPLAFERDEDGFYVSAGTDYNDVSRMLVPETFNGLDLRGAPVAIAVTRDMLLVAGADDPDALEAMAAAARGVLQRHGPAVSAVPLILVDGEWKAFEDTTGSASLQVLAALRKAEIHEQEQPLVAERLAREGRPTAVANLTLLPEGDTLSSIALWTEPNSLIPRADYVVIRTGSSETLARAWGDVEQAIGVLPREPNTVAAFHVAGGWPEGDALDRLAASPTPAWAEGRGVGVANGRLTLFG</sequence>